<dbReference type="OrthoDB" id="9804453at2"/>
<keyword evidence="6" id="KW-0413">Isomerase</keyword>
<sequence>MKYVVVLGDGMADYPMPQLNNKTPLQCAKKPNIDFLAKHGETGMVKTIPDGIPPGSDAANLSVMGYNPKLYYTGRSPLEAISMQIELSESDVAFRCNLVTLSDEPSYSDKVMIDYSSDEISTEESAQLIEAVNHHLKTKDIVFYPGISYRHCMIWTNGPEGLNLTPPHDILERKITRYLPEGEYGRLLLDMMVESSAFLKDHAVNRDRIKRGLRPANSIWLWGEGKKPAIPEFHEKYGIKGSVISAVDLIKGIGLCAGLESVDVEGATGNIHTNFAGKAHAALKELESGRDFVYVHIEAPDECGHRYEIENKVKAIELIDEQVVKPLMDGMEKYDDYRILVLPDHPTPLSLRTHTPEPVPFILYQKSLKKPSAIIEGYDEFEAKKSGIFIEEGHTLMDKLIKG</sequence>
<dbReference type="RefSeq" id="WP_114298205.1">
    <property type="nucleotide sequence ID" value="NZ_QPJT01000013.1"/>
</dbReference>
<dbReference type="AlphaFoldDB" id="A0A369B183"/>
<comment type="pathway">
    <text evidence="3">Carbohydrate degradation.</text>
</comment>
<comment type="function">
    <text evidence="2">Catalyzes the interconversion of 2-phosphoglycerate and 3-phosphoglycerate.</text>
</comment>
<evidence type="ECO:0000256" key="2">
    <source>
        <dbReference type="ARBA" id="ARBA00002315"/>
    </source>
</evidence>
<accession>A0A369B183</accession>
<dbReference type="GO" id="GO:0006096">
    <property type="term" value="P:glycolytic process"/>
    <property type="evidence" value="ECO:0007669"/>
    <property type="project" value="UniProtKB-KW"/>
</dbReference>
<reference evidence="8 9" key="1">
    <citation type="submission" date="2018-07" db="EMBL/GenBank/DDBJ databases">
        <title>Genomic Encyclopedia of Type Strains, Phase IV (KMG-IV): sequencing the most valuable type-strain genomes for metagenomic binning, comparative biology and taxonomic classification.</title>
        <authorList>
            <person name="Goeker M."/>
        </authorList>
    </citation>
    <scope>NUCLEOTIDE SEQUENCE [LARGE SCALE GENOMIC DNA]</scope>
    <source>
        <strain evidence="8 9">DSM 27016</strain>
    </source>
</reference>
<comment type="similarity">
    <text evidence="4">Belongs to the BPG-independent phosphoglycerate mutase family. A-PGAM subfamily.</text>
</comment>
<dbReference type="NCBIfam" id="TIGR02535">
    <property type="entry name" value="hyp_Hser_kinase"/>
    <property type="match status" value="1"/>
</dbReference>
<dbReference type="InterPro" id="IPR017850">
    <property type="entry name" value="Alkaline_phosphatase_core_sf"/>
</dbReference>
<dbReference type="Pfam" id="PF10143">
    <property type="entry name" value="PhosphMutase"/>
    <property type="match status" value="1"/>
</dbReference>
<evidence type="ECO:0000256" key="3">
    <source>
        <dbReference type="ARBA" id="ARBA00004921"/>
    </source>
</evidence>
<dbReference type="Gene3D" id="3.40.720.10">
    <property type="entry name" value="Alkaline Phosphatase, subunit A"/>
    <property type="match status" value="2"/>
</dbReference>
<dbReference type="InterPro" id="IPR004456">
    <property type="entry name" value="Pglycerate_mutase_ApgM"/>
</dbReference>
<dbReference type="InterPro" id="IPR023665">
    <property type="entry name" value="ApgAM_prokaryotes"/>
</dbReference>
<dbReference type="Proteomes" id="UP000253034">
    <property type="component" value="Unassembled WGS sequence"/>
</dbReference>
<keyword evidence="5" id="KW-0324">Glycolysis</keyword>
<gene>
    <name evidence="8" type="ORF">DFR58_11312</name>
</gene>
<dbReference type="GO" id="GO:0004619">
    <property type="term" value="F:phosphoglycerate mutase activity"/>
    <property type="evidence" value="ECO:0007669"/>
    <property type="project" value="UniProtKB-EC"/>
</dbReference>
<dbReference type="EMBL" id="QPJT01000013">
    <property type="protein sequence ID" value="RCX15432.1"/>
    <property type="molecule type" value="Genomic_DNA"/>
</dbReference>
<organism evidence="8 9">
    <name type="scientific">Anaerobacterium chartisolvens</name>
    <dbReference type="NCBI Taxonomy" id="1297424"/>
    <lineage>
        <taxon>Bacteria</taxon>
        <taxon>Bacillati</taxon>
        <taxon>Bacillota</taxon>
        <taxon>Clostridia</taxon>
        <taxon>Eubacteriales</taxon>
        <taxon>Oscillospiraceae</taxon>
        <taxon>Anaerobacterium</taxon>
    </lineage>
</organism>
<dbReference type="PANTHER" id="PTHR31209:SF4">
    <property type="entry name" value="2,3-BISPHOSPHOGLYCERATE-INDEPENDENT PHOSPHOGLYCERATE MUTASE"/>
    <property type="match status" value="1"/>
</dbReference>
<dbReference type="NCBIfam" id="TIGR00306">
    <property type="entry name" value="apgM"/>
    <property type="match status" value="1"/>
</dbReference>
<dbReference type="CDD" id="cd16011">
    <property type="entry name" value="iPGM_like"/>
    <property type="match status" value="1"/>
</dbReference>
<comment type="caution">
    <text evidence="8">The sequence shown here is derived from an EMBL/GenBank/DDBJ whole genome shotgun (WGS) entry which is preliminary data.</text>
</comment>
<dbReference type="PANTHER" id="PTHR31209">
    <property type="entry name" value="COFACTOR-INDEPENDENT PHOSPHOGLYCERATE MUTASE"/>
    <property type="match status" value="1"/>
</dbReference>
<comment type="catalytic activity">
    <reaction evidence="1">
        <text>(2R)-2-phosphoglycerate = (2R)-3-phosphoglycerate</text>
        <dbReference type="Rhea" id="RHEA:15901"/>
        <dbReference type="ChEBI" id="CHEBI:58272"/>
        <dbReference type="ChEBI" id="CHEBI:58289"/>
        <dbReference type="EC" id="5.4.2.12"/>
    </reaction>
</comment>
<proteinExistence type="inferred from homology"/>
<dbReference type="SUPFAM" id="SSF53649">
    <property type="entry name" value="Alkaline phosphatase-like"/>
    <property type="match status" value="1"/>
</dbReference>
<evidence type="ECO:0000256" key="6">
    <source>
        <dbReference type="ARBA" id="ARBA00023235"/>
    </source>
</evidence>
<evidence type="ECO:0000256" key="4">
    <source>
        <dbReference type="ARBA" id="ARBA00005524"/>
    </source>
</evidence>
<dbReference type="PIRSF" id="PIRSF006392">
    <property type="entry name" value="IPGAM_arch"/>
    <property type="match status" value="1"/>
</dbReference>
<evidence type="ECO:0000313" key="8">
    <source>
        <dbReference type="EMBL" id="RCX15432.1"/>
    </source>
</evidence>
<feature type="domain" description="Metalloenzyme" evidence="7">
    <location>
        <begin position="1"/>
        <end position="390"/>
    </location>
</feature>
<dbReference type="Pfam" id="PF01676">
    <property type="entry name" value="Metalloenzyme"/>
    <property type="match status" value="1"/>
</dbReference>
<evidence type="ECO:0000259" key="7">
    <source>
        <dbReference type="Pfam" id="PF01676"/>
    </source>
</evidence>
<keyword evidence="9" id="KW-1185">Reference proteome</keyword>
<protein>
    <submittedName>
        <fullName evidence="8">Phosphoglycerate mutase</fullName>
    </submittedName>
</protein>
<name>A0A369B183_9FIRM</name>
<dbReference type="NCBIfam" id="NF003242">
    <property type="entry name" value="PRK04200.1"/>
    <property type="match status" value="1"/>
</dbReference>
<dbReference type="InterPro" id="IPR006124">
    <property type="entry name" value="Metalloenzyme"/>
</dbReference>
<evidence type="ECO:0000256" key="1">
    <source>
        <dbReference type="ARBA" id="ARBA00000370"/>
    </source>
</evidence>
<evidence type="ECO:0000256" key="5">
    <source>
        <dbReference type="ARBA" id="ARBA00023152"/>
    </source>
</evidence>
<evidence type="ECO:0000313" key="9">
    <source>
        <dbReference type="Proteomes" id="UP000253034"/>
    </source>
</evidence>
<dbReference type="GO" id="GO:0046872">
    <property type="term" value="F:metal ion binding"/>
    <property type="evidence" value="ECO:0007669"/>
    <property type="project" value="InterPro"/>
</dbReference>